<evidence type="ECO:0000313" key="1">
    <source>
        <dbReference type="EMBL" id="CAI0379121.1"/>
    </source>
</evidence>
<feature type="non-terminal residue" evidence="1">
    <location>
        <position position="1"/>
    </location>
</feature>
<sequence>VNSLVDQKIINSVPVTSRTDRIRILAIICSFDVQTTNRFRLQDRKDEENFIKEYWDFYSSCAELNYVINKIRSRGTELGRWSCATATPS</sequence>
<dbReference type="AlphaFoldDB" id="A0AAV0H2B2"/>
<organism evidence="1 3">
    <name type="scientific">Linum tenue</name>
    <dbReference type="NCBI Taxonomy" id="586396"/>
    <lineage>
        <taxon>Eukaryota</taxon>
        <taxon>Viridiplantae</taxon>
        <taxon>Streptophyta</taxon>
        <taxon>Embryophyta</taxon>
        <taxon>Tracheophyta</taxon>
        <taxon>Spermatophyta</taxon>
        <taxon>Magnoliopsida</taxon>
        <taxon>eudicotyledons</taxon>
        <taxon>Gunneridae</taxon>
        <taxon>Pentapetalae</taxon>
        <taxon>rosids</taxon>
        <taxon>fabids</taxon>
        <taxon>Malpighiales</taxon>
        <taxon>Linaceae</taxon>
        <taxon>Linum</taxon>
    </lineage>
</organism>
<keyword evidence="3" id="KW-1185">Reference proteome</keyword>
<proteinExistence type="predicted"/>
<name>A0AAV0H2B2_9ROSI</name>
<dbReference type="Proteomes" id="UP001154282">
    <property type="component" value="Unassembled WGS sequence"/>
</dbReference>
<comment type="caution">
    <text evidence="1">The sequence shown here is derived from an EMBL/GenBank/DDBJ whole genome shotgun (WGS) entry which is preliminary data.</text>
</comment>
<evidence type="ECO:0000313" key="3">
    <source>
        <dbReference type="Proteomes" id="UP001154282"/>
    </source>
</evidence>
<dbReference type="EMBL" id="CAMGYJ010000002">
    <property type="protein sequence ID" value="CAI0379121.1"/>
    <property type="molecule type" value="Genomic_DNA"/>
</dbReference>
<reference evidence="1" key="1">
    <citation type="submission" date="2022-08" db="EMBL/GenBank/DDBJ databases">
        <authorList>
            <person name="Gutierrez-Valencia J."/>
        </authorList>
    </citation>
    <scope>NUCLEOTIDE SEQUENCE</scope>
</reference>
<dbReference type="EMBL" id="CAMGYJ010000002">
    <property type="protein sequence ID" value="CAI0379122.1"/>
    <property type="molecule type" value="Genomic_DNA"/>
</dbReference>
<accession>A0AAV0H2B2</accession>
<evidence type="ECO:0000313" key="2">
    <source>
        <dbReference type="EMBL" id="CAI0379122.1"/>
    </source>
</evidence>
<protein>
    <submittedName>
        <fullName evidence="1">Uncharacterized protein</fullName>
    </submittedName>
</protein>
<gene>
    <name evidence="1" type="ORF">LITE_LOCUS2137</name>
    <name evidence="2" type="ORF">LITE_LOCUS2138</name>
</gene>